<keyword evidence="3" id="KW-1185">Reference proteome</keyword>
<sequence>MFAKKLIVLVAFVMLITLLEQIKSGVNGRVAKPKKAGRVKVIHTGPRVWKLKKTVEELKKQLASLERCEPSANAAAMFVQKAQSMMD</sequence>
<dbReference type="EMBL" id="CALNXK010000002">
    <property type="protein sequence ID" value="CAH3033975.1"/>
    <property type="molecule type" value="Genomic_DNA"/>
</dbReference>
<gene>
    <name evidence="2" type="ORF">PLOB_00016201</name>
</gene>
<evidence type="ECO:0000313" key="2">
    <source>
        <dbReference type="EMBL" id="CAH3033975.1"/>
    </source>
</evidence>
<keyword evidence="1" id="KW-0732">Signal</keyword>
<name>A0ABN8MTD7_9CNID</name>
<feature type="signal peptide" evidence="1">
    <location>
        <begin position="1"/>
        <end position="21"/>
    </location>
</feature>
<evidence type="ECO:0000256" key="1">
    <source>
        <dbReference type="SAM" id="SignalP"/>
    </source>
</evidence>
<dbReference type="Proteomes" id="UP001159405">
    <property type="component" value="Unassembled WGS sequence"/>
</dbReference>
<protein>
    <submittedName>
        <fullName evidence="2">Uncharacterized protein</fullName>
    </submittedName>
</protein>
<reference evidence="2 3" key="1">
    <citation type="submission" date="2022-05" db="EMBL/GenBank/DDBJ databases">
        <authorList>
            <consortium name="Genoscope - CEA"/>
            <person name="William W."/>
        </authorList>
    </citation>
    <scope>NUCLEOTIDE SEQUENCE [LARGE SCALE GENOMIC DNA]</scope>
</reference>
<feature type="chain" id="PRO_5046652666" evidence="1">
    <location>
        <begin position="22"/>
        <end position="87"/>
    </location>
</feature>
<organism evidence="2 3">
    <name type="scientific">Porites lobata</name>
    <dbReference type="NCBI Taxonomy" id="104759"/>
    <lineage>
        <taxon>Eukaryota</taxon>
        <taxon>Metazoa</taxon>
        <taxon>Cnidaria</taxon>
        <taxon>Anthozoa</taxon>
        <taxon>Hexacorallia</taxon>
        <taxon>Scleractinia</taxon>
        <taxon>Fungiina</taxon>
        <taxon>Poritidae</taxon>
        <taxon>Porites</taxon>
    </lineage>
</organism>
<accession>A0ABN8MTD7</accession>
<evidence type="ECO:0000313" key="3">
    <source>
        <dbReference type="Proteomes" id="UP001159405"/>
    </source>
</evidence>
<comment type="caution">
    <text evidence="2">The sequence shown here is derived from an EMBL/GenBank/DDBJ whole genome shotgun (WGS) entry which is preliminary data.</text>
</comment>
<proteinExistence type="predicted"/>